<evidence type="ECO:0000313" key="4">
    <source>
        <dbReference type="Proteomes" id="UP001165090"/>
    </source>
</evidence>
<sequence>MCPQHPSHVPASYNIPMYTRPKVSYWRCLFLCLPPLDLALPLALVLGLGLGLLVLGLLLPPSLPRPEVAAAPGLAVPPPICPPPPPLLVRFAPPPVPFDLAEGEDAALAGSALCGLCSPALFSAATPAANDVTADAASPSSSSASTAGLRTWSIVAPLTGPVTPVNWRFSSPTSAAPLAVTPAPPGRCSAMVAAVEVVPSLTPSLTPTPACGLTAAAPAPPLSGPAASAPPLPSPPPALAQKSGTASSPGARTCSRLWGGGAGVLVRGPSKSGPTRK</sequence>
<reference evidence="3 4" key="1">
    <citation type="journal article" date="2023" name="IScience">
        <title>Expanded male sex-determining region conserved during the evolution of homothallism in the green alga Volvox.</title>
        <authorList>
            <person name="Yamamoto K."/>
            <person name="Matsuzaki R."/>
            <person name="Mahakham W."/>
            <person name="Heman W."/>
            <person name="Sekimoto H."/>
            <person name="Kawachi M."/>
            <person name="Minakuchi Y."/>
            <person name="Toyoda A."/>
            <person name="Nozaki H."/>
        </authorList>
    </citation>
    <scope>NUCLEOTIDE SEQUENCE [LARGE SCALE GENOMIC DNA]</scope>
    <source>
        <strain evidence="3 4">NIES-4468</strain>
    </source>
</reference>
<dbReference type="EMBL" id="BSDZ01000038">
    <property type="protein sequence ID" value="GLI66662.1"/>
    <property type="molecule type" value="Genomic_DNA"/>
</dbReference>
<feature type="compositionally biased region" description="Pro residues" evidence="1">
    <location>
        <begin position="222"/>
        <end position="238"/>
    </location>
</feature>
<feature type="region of interest" description="Disordered" evidence="1">
    <location>
        <begin position="222"/>
        <end position="277"/>
    </location>
</feature>
<keyword evidence="2" id="KW-0472">Membrane</keyword>
<evidence type="ECO:0008006" key="5">
    <source>
        <dbReference type="Google" id="ProtNLM"/>
    </source>
</evidence>
<protein>
    <recommendedName>
        <fullName evidence="5">Pherophorin domain-containing protein</fullName>
    </recommendedName>
</protein>
<keyword evidence="2" id="KW-1133">Transmembrane helix</keyword>
<accession>A0ABQ5S9Q6</accession>
<keyword evidence="4" id="KW-1185">Reference proteome</keyword>
<proteinExistence type="predicted"/>
<evidence type="ECO:0000256" key="1">
    <source>
        <dbReference type="SAM" id="MobiDB-lite"/>
    </source>
</evidence>
<dbReference type="Proteomes" id="UP001165090">
    <property type="component" value="Unassembled WGS sequence"/>
</dbReference>
<comment type="caution">
    <text evidence="3">The sequence shown here is derived from an EMBL/GenBank/DDBJ whole genome shotgun (WGS) entry which is preliminary data.</text>
</comment>
<name>A0ABQ5S9Q6_9CHLO</name>
<evidence type="ECO:0000256" key="2">
    <source>
        <dbReference type="SAM" id="Phobius"/>
    </source>
</evidence>
<evidence type="ECO:0000313" key="3">
    <source>
        <dbReference type="EMBL" id="GLI66662.1"/>
    </source>
</evidence>
<keyword evidence="2" id="KW-0812">Transmembrane</keyword>
<organism evidence="3 4">
    <name type="scientific">Volvox africanus</name>
    <dbReference type="NCBI Taxonomy" id="51714"/>
    <lineage>
        <taxon>Eukaryota</taxon>
        <taxon>Viridiplantae</taxon>
        <taxon>Chlorophyta</taxon>
        <taxon>core chlorophytes</taxon>
        <taxon>Chlorophyceae</taxon>
        <taxon>CS clade</taxon>
        <taxon>Chlamydomonadales</taxon>
        <taxon>Volvocaceae</taxon>
        <taxon>Volvox</taxon>
    </lineage>
</organism>
<feature type="transmembrane region" description="Helical" evidence="2">
    <location>
        <begin position="38"/>
        <end position="59"/>
    </location>
</feature>
<gene>
    <name evidence="3" type="ORF">VaNZ11_010592</name>
</gene>